<comment type="caution">
    <text evidence="1">The sequence shown here is derived from an EMBL/GenBank/DDBJ whole genome shotgun (WGS) entry which is preliminary data.</text>
</comment>
<dbReference type="EMBL" id="JAYMYQ010000002">
    <property type="protein sequence ID" value="KAK7351407.1"/>
    <property type="molecule type" value="Genomic_DNA"/>
</dbReference>
<dbReference type="Proteomes" id="UP001367508">
    <property type="component" value="Unassembled WGS sequence"/>
</dbReference>
<sequence length="126" mass="14184">MKERRGAFRCNARGGGDLDPLPEFAQVCPHSQTNLISNPFLRANSTSSPQNVKQRVFTCLTKLSYCDMQSLVVINLEFIARNLNATIVPIFLSRMSPPMLSTNHRFAKFTKLLPKLEKLLGSINLF</sequence>
<evidence type="ECO:0000313" key="2">
    <source>
        <dbReference type="Proteomes" id="UP001367508"/>
    </source>
</evidence>
<keyword evidence="2" id="KW-1185">Reference proteome</keyword>
<reference evidence="1 2" key="1">
    <citation type="submission" date="2024-01" db="EMBL/GenBank/DDBJ databases">
        <title>The genomes of 5 underutilized Papilionoideae crops provide insights into root nodulation and disease resistanc.</title>
        <authorList>
            <person name="Jiang F."/>
        </authorList>
    </citation>
    <scope>NUCLEOTIDE SEQUENCE [LARGE SCALE GENOMIC DNA]</scope>
    <source>
        <strain evidence="1">LVBAO_FW01</strain>
        <tissue evidence="1">Leaves</tissue>
    </source>
</reference>
<protein>
    <submittedName>
        <fullName evidence="1">Uncharacterized protein</fullName>
    </submittedName>
</protein>
<organism evidence="1 2">
    <name type="scientific">Canavalia gladiata</name>
    <name type="common">Sword bean</name>
    <name type="synonym">Dolichos gladiatus</name>
    <dbReference type="NCBI Taxonomy" id="3824"/>
    <lineage>
        <taxon>Eukaryota</taxon>
        <taxon>Viridiplantae</taxon>
        <taxon>Streptophyta</taxon>
        <taxon>Embryophyta</taxon>
        <taxon>Tracheophyta</taxon>
        <taxon>Spermatophyta</taxon>
        <taxon>Magnoliopsida</taxon>
        <taxon>eudicotyledons</taxon>
        <taxon>Gunneridae</taxon>
        <taxon>Pentapetalae</taxon>
        <taxon>rosids</taxon>
        <taxon>fabids</taxon>
        <taxon>Fabales</taxon>
        <taxon>Fabaceae</taxon>
        <taxon>Papilionoideae</taxon>
        <taxon>50 kb inversion clade</taxon>
        <taxon>NPAAA clade</taxon>
        <taxon>indigoferoid/millettioid clade</taxon>
        <taxon>Phaseoleae</taxon>
        <taxon>Canavalia</taxon>
    </lineage>
</organism>
<accession>A0AAN9QXD3</accession>
<dbReference type="AlphaFoldDB" id="A0AAN9QXD3"/>
<name>A0AAN9QXD3_CANGL</name>
<gene>
    <name evidence="1" type="ORF">VNO77_10842</name>
</gene>
<proteinExistence type="predicted"/>
<evidence type="ECO:0000313" key="1">
    <source>
        <dbReference type="EMBL" id="KAK7351407.1"/>
    </source>
</evidence>